<evidence type="ECO:0000256" key="2">
    <source>
        <dbReference type="ARBA" id="ARBA00006783"/>
    </source>
</evidence>
<evidence type="ECO:0000256" key="4">
    <source>
        <dbReference type="ARBA" id="ARBA00023054"/>
    </source>
</evidence>
<proteinExistence type="inferred from homology"/>
<keyword evidence="6" id="KW-0539">Nucleus</keyword>
<name>A0AAV0E2G6_9ASTE</name>
<feature type="region of interest" description="Disordered" evidence="7">
    <location>
        <begin position="1"/>
        <end position="20"/>
    </location>
</feature>
<dbReference type="GO" id="GO:0000976">
    <property type="term" value="F:transcription cis-regulatory region binding"/>
    <property type="evidence" value="ECO:0007669"/>
    <property type="project" value="UniProtKB-ARBA"/>
</dbReference>
<comment type="caution">
    <text evidence="9">The sequence shown here is derived from an EMBL/GenBank/DDBJ whole genome shotgun (WGS) entry which is preliminary data.</text>
</comment>
<dbReference type="Gene3D" id="1.10.10.60">
    <property type="entry name" value="Homeodomain-like"/>
    <property type="match status" value="1"/>
</dbReference>
<dbReference type="InterPro" id="IPR006447">
    <property type="entry name" value="Myb_dom_plants"/>
</dbReference>
<protein>
    <recommendedName>
        <fullName evidence="8">HTH myb-type domain-containing protein</fullName>
    </recommendedName>
</protein>
<evidence type="ECO:0000256" key="7">
    <source>
        <dbReference type="SAM" id="MobiDB-lite"/>
    </source>
</evidence>
<dbReference type="InterPro" id="IPR046955">
    <property type="entry name" value="PHR1-like"/>
</dbReference>
<feature type="compositionally biased region" description="Polar residues" evidence="7">
    <location>
        <begin position="212"/>
        <end position="232"/>
    </location>
</feature>
<reference evidence="9" key="1">
    <citation type="submission" date="2022-07" db="EMBL/GenBank/DDBJ databases">
        <authorList>
            <person name="Macas J."/>
            <person name="Novak P."/>
            <person name="Neumann P."/>
        </authorList>
    </citation>
    <scope>NUCLEOTIDE SEQUENCE</scope>
</reference>
<evidence type="ECO:0000313" key="10">
    <source>
        <dbReference type="Proteomes" id="UP001152523"/>
    </source>
</evidence>
<feature type="region of interest" description="Disordered" evidence="7">
    <location>
        <begin position="426"/>
        <end position="455"/>
    </location>
</feature>
<dbReference type="InterPro" id="IPR001005">
    <property type="entry name" value="SANT/Myb"/>
</dbReference>
<dbReference type="SUPFAM" id="SSF46689">
    <property type="entry name" value="Homeodomain-like"/>
    <property type="match status" value="1"/>
</dbReference>
<dbReference type="Proteomes" id="UP001152523">
    <property type="component" value="Unassembled WGS sequence"/>
</dbReference>
<keyword evidence="5" id="KW-0804">Transcription</keyword>
<dbReference type="InterPro" id="IPR009057">
    <property type="entry name" value="Homeodomain-like_sf"/>
</dbReference>
<sequence>MKNNHLLLPGNHSKLGDEVSEPNCTTVSDIHNVSFSESVKDLQPDDGSHNLSDFLLKFTEQSPRLSPTPSLKFSSFSPEAHFQQPQNNFSRASTFCTSLHFSSSASLETTLRLGSLPFLPNPSPRRLPNFSIKPSDSPSLVHSVKGPSEDSLKVLQNIPADSLDGANRGYCGFNDLQLTEQMELQLLSDELHIAIGCDGENPRIDEIYEEPQSFSQQSNELTLSQNDISSTLPPDKLSAQPSAGSHKPRMRWTPELHECFMEAVKRLDGPEKATPKAVLQLMKVEGLTIYHVKSHLQKYRLAKYMPERSEDKNSSTGDNEATVISKARGKGNTQVLEALRMQIEVQKKLHEQLEVQRALQSRIEEHARYLEKIFEEQQKTGCCAGASQTSSCTDPVCASSPASISPSLALFPATESGCMASSKLETEDGGAIIEHETPQKRPRTKEVLLDDDSEN</sequence>
<dbReference type="PROSITE" id="PS51294">
    <property type="entry name" value="HTH_MYB"/>
    <property type="match status" value="1"/>
</dbReference>
<keyword evidence="10" id="KW-1185">Reference proteome</keyword>
<dbReference type="GO" id="GO:0005634">
    <property type="term" value="C:nucleus"/>
    <property type="evidence" value="ECO:0007669"/>
    <property type="project" value="UniProtKB-SubCell"/>
</dbReference>
<feature type="region of interest" description="Disordered" evidence="7">
    <location>
        <begin position="212"/>
        <end position="249"/>
    </location>
</feature>
<feature type="compositionally biased region" description="Basic and acidic residues" evidence="7">
    <location>
        <begin position="433"/>
        <end position="448"/>
    </location>
</feature>
<dbReference type="FunFam" id="1.10.10.60:FF:000002">
    <property type="entry name" value="Myb family transcription factor"/>
    <property type="match status" value="1"/>
</dbReference>
<evidence type="ECO:0000256" key="3">
    <source>
        <dbReference type="ARBA" id="ARBA00023015"/>
    </source>
</evidence>
<dbReference type="GO" id="GO:0010597">
    <property type="term" value="P:green leaf volatile biosynthetic process"/>
    <property type="evidence" value="ECO:0007669"/>
    <property type="project" value="UniProtKB-ARBA"/>
</dbReference>
<dbReference type="InterPro" id="IPR017930">
    <property type="entry name" value="Myb_dom"/>
</dbReference>
<feature type="domain" description="HTH myb-type" evidence="8">
    <location>
        <begin position="244"/>
        <end position="304"/>
    </location>
</feature>
<keyword evidence="3" id="KW-0805">Transcription regulation</keyword>
<evidence type="ECO:0000313" key="9">
    <source>
        <dbReference type="EMBL" id="CAH9115337.1"/>
    </source>
</evidence>
<organism evidence="9 10">
    <name type="scientific">Cuscuta epithymum</name>
    <dbReference type="NCBI Taxonomy" id="186058"/>
    <lineage>
        <taxon>Eukaryota</taxon>
        <taxon>Viridiplantae</taxon>
        <taxon>Streptophyta</taxon>
        <taxon>Embryophyta</taxon>
        <taxon>Tracheophyta</taxon>
        <taxon>Spermatophyta</taxon>
        <taxon>Magnoliopsida</taxon>
        <taxon>eudicotyledons</taxon>
        <taxon>Gunneridae</taxon>
        <taxon>Pentapetalae</taxon>
        <taxon>asterids</taxon>
        <taxon>lamiids</taxon>
        <taxon>Solanales</taxon>
        <taxon>Convolvulaceae</taxon>
        <taxon>Cuscuteae</taxon>
        <taxon>Cuscuta</taxon>
        <taxon>Cuscuta subgen. Cuscuta</taxon>
    </lineage>
</organism>
<comment type="subcellular location">
    <subcellularLocation>
        <location evidence="1">Nucleus</location>
    </subcellularLocation>
</comment>
<dbReference type="Pfam" id="PF14379">
    <property type="entry name" value="Myb_CC_LHEQLE"/>
    <property type="match status" value="1"/>
</dbReference>
<accession>A0AAV0E2G6</accession>
<dbReference type="Pfam" id="PF00249">
    <property type="entry name" value="Myb_DNA-binding"/>
    <property type="match status" value="1"/>
</dbReference>
<dbReference type="PANTHER" id="PTHR31499">
    <property type="entry name" value="MYB FAMILY TRANSCRIPTION FACTOR PHL11"/>
    <property type="match status" value="1"/>
</dbReference>
<dbReference type="InterPro" id="IPR025756">
    <property type="entry name" value="Myb_CC_LHEQLE"/>
</dbReference>
<dbReference type="EMBL" id="CAMAPF010000244">
    <property type="protein sequence ID" value="CAH9115337.1"/>
    <property type="molecule type" value="Genomic_DNA"/>
</dbReference>
<dbReference type="NCBIfam" id="TIGR01557">
    <property type="entry name" value="myb_SHAQKYF"/>
    <property type="match status" value="1"/>
</dbReference>
<evidence type="ECO:0000256" key="5">
    <source>
        <dbReference type="ARBA" id="ARBA00023163"/>
    </source>
</evidence>
<dbReference type="GO" id="GO:0003700">
    <property type="term" value="F:DNA-binding transcription factor activity"/>
    <property type="evidence" value="ECO:0007669"/>
    <property type="project" value="InterPro"/>
</dbReference>
<evidence type="ECO:0000259" key="8">
    <source>
        <dbReference type="PROSITE" id="PS51294"/>
    </source>
</evidence>
<dbReference type="PANTHER" id="PTHR31499:SF80">
    <property type="entry name" value="HTH MYB-TYPE DOMAIN-CONTAINING PROTEIN"/>
    <property type="match status" value="1"/>
</dbReference>
<evidence type="ECO:0000256" key="6">
    <source>
        <dbReference type="ARBA" id="ARBA00023242"/>
    </source>
</evidence>
<keyword evidence="4" id="KW-0175">Coiled coil</keyword>
<evidence type="ECO:0000256" key="1">
    <source>
        <dbReference type="ARBA" id="ARBA00004123"/>
    </source>
</evidence>
<comment type="similarity">
    <text evidence="2">Belongs to the MYB-CC family.</text>
</comment>
<dbReference type="AlphaFoldDB" id="A0AAV0E2G6"/>
<gene>
    <name evidence="9" type="ORF">CEPIT_LOCUS21047</name>
</gene>